<comment type="caution">
    <text evidence="5">The sequence shown here is derived from an EMBL/GenBank/DDBJ whole genome shotgun (WGS) entry which is preliminary data.</text>
</comment>
<evidence type="ECO:0000313" key="6">
    <source>
        <dbReference type="Proteomes" id="UP000717624"/>
    </source>
</evidence>
<feature type="repeat" description="TPR" evidence="3">
    <location>
        <begin position="205"/>
        <end position="238"/>
    </location>
</feature>
<reference evidence="5" key="1">
    <citation type="submission" date="2021-01" db="EMBL/GenBank/DDBJ databases">
        <title>Genomic Encyclopedia of Type Strains, Phase IV (KMG-IV): sequencing the most valuable type-strain genomes for metagenomic binning, comparative biology and taxonomic classification.</title>
        <authorList>
            <person name="Goeker M."/>
        </authorList>
    </citation>
    <scope>NUCLEOTIDE SEQUENCE</scope>
    <source>
        <strain evidence="5">DSM 25523</strain>
    </source>
</reference>
<dbReference type="EMBL" id="JAFBEB010000001">
    <property type="protein sequence ID" value="MBM7588750.1"/>
    <property type="molecule type" value="Genomic_DNA"/>
</dbReference>
<evidence type="ECO:0000313" key="5">
    <source>
        <dbReference type="EMBL" id="MBM7588750.1"/>
    </source>
</evidence>
<evidence type="ECO:0000256" key="2">
    <source>
        <dbReference type="ARBA" id="ARBA00022803"/>
    </source>
</evidence>
<evidence type="ECO:0000256" key="4">
    <source>
        <dbReference type="SAM" id="MobiDB-lite"/>
    </source>
</evidence>
<dbReference type="Proteomes" id="UP000717624">
    <property type="component" value="Unassembled WGS sequence"/>
</dbReference>
<dbReference type="PANTHER" id="PTHR45586">
    <property type="entry name" value="TPR REPEAT-CONTAINING PROTEIN PA4667"/>
    <property type="match status" value="1"/>
</dbReference>
<keyword evidence="1" id="KW-0677">Repeat</keyword>
<dbReference type="PROSITE" id="PS50005">
    <property type="entry name" value="TPR"/>
    <property type="match status" value="1"/>
</dbReference>
<dbReference type="Pfam" id="PF13432">
    <property type="entry name" value="TPR_16"/>
    <property type="match status" value="1"/>
</dbReference>
<sequence>MQLEEWFDSLHKKLDAIEQEWPNATRNEKLTLANQLFQLRGISDKLVDSWLQFEEKLSGLITTIKHQENASPTASQPDGHEFPPTTNGLPAEEDFQLDTYSHMFRKGEGYYHLRLFQDAKQCFSDLLQESPDWEEGRLYYAYSLFFCGETEAALREFRLLSRSGSSPKTIAISYNAIGCMLAEEGQWLEASQAFRSALAEKSDHREALFNLALCYLQEGEAQESYATAERYLQLYPADREAQILLLQAARKLRQLNRRAEIILPEGLMVPSKEHDPQTLREIALFLESSGEYHRAQFCYQLITEQQPREGWGWHGLAWTTWLISGTRRALQQMKKAIALAPDNLDFLFSYGWMVLFDGDRERAAKTFDFILQKNPRHYLARCGVVTVLAINGDLASAKQIARGFLEDADPYVQSLGYFQLGKLSVLEEKWEQADQYFRKIHPDHRPSQELPVYLQLCAQKMGKPMEAEQLIPYTV</sequence>
<feature type="region of interest" description="Disordered" evidence="4">
    <location>
        <begin position="68"/>
        <end position="89"/>
    </location>
</feature>
<keyword evidence="2 3" id="KW-0802">TPR repeat</keyword>
<name>A0A939BNB1_9BACL</name>
<proteinExistence type="predicted"/>
<organism evidence="5 6">
    <name type="scientific">Brevibacillus fulvus</name>
    <dbReference type="NCBI Taxonomy" id="1125967"/>
    <lineage>
        <taxon>Bacteria</taxon>
        <taxon>Bacillati</taxon>
        <taxon>Bacillota</taxon>
        <taxon>Bacilli</taxon>
        <taxon>Bacillales</taxon>
        <taxon>Paenibacillaceae</taxon>
        <taxon>Brevibacillus</taxon>
    </lineage>
</organism>
<dbReference type="SMART" id="SM00028">
    <property type="entry name" value="TPR"/>
    <property type="match status" value="6"/>
</dbReference>
<dbReference type="InterPro" id="IPR019734">
    <property type="entry name" value="TPR_rpt"/>
</dbReference>
<dbReference type="PANTHER" id="PTHR45586:SF1">
    <property type="entry name" value="LIPOPOLYSACCHARIDE ASSEMBLY PROTEIN B"/>
    <property type="match status" value="1"/>
</dbReference>
<accession>A0A939BNB1</accession>
<dbReference type="InterPro" id="IPR011990">
    <property type="entry name" value="TPR-like_helical_dom_sf"/>
</dbReference>
<gene>
    <name evidence="5" type="ORF">JOD01_000336</name>
</gene>
<dbReference type="AlphaFoldDB" id="A0A939BNB1"/>
<evidence type="ECO:0000256" key="1">
    <source>
        <dbReference type="ARBA" id="ARBA00022737"/>
    </source>
</evidence>
<dbReference type="Gene3D" id="1.25.40.10">
    <property type="entry name" value="Tetratricopeptide repeat domain"/>
    <property type="match status" value="2"/>
</dbReference>
<dbReference type="RefSeq" id="WP_204516478.1">
    <property type="nucleotide sequence ID" value="NZ_BAABIN010000009.1"/>
</dbReference>
<protein>
    <submittedName>
        <fullName evidence="5">Tetratricopeptide (TPR) repeat protein</fullName>
    </submittedName>
</protein>
<dbReference type="InterPro" id="IPR051012">
    <property type="entry name" value="CellSynth/LPSAsmb/PSIAsmb"/>
</dbReference>
<keyword evidence="6" id="KW-1185">Reference proteome</keyword>
<evidence type="ECO:0000256" key="3">
    <source>
        <dbReference type="PROSITE-ProRule" id="PRU00339"/>
    </source>
</evidence>
<dbReference type="SUPFAM" id="SSF48452">
    <property type="entry name" value="TPR-like"/>
    <property type="match status" value="3"/>
</dbReference>